<dbReference type="Gene3D" id="1.10.10.10">
    <property type="entry name" value="Winged helix-like DNA-binding domain superfamily/Winged helix DNA-binding domain"/>
    <property type="match status" value="1"/>
</dbReference>
<dbReference type="PANTHER" id="PTHR30136">
    <property type="entry name" value="HELIX-TURN-HELIX TRANSCRIPTIONAL REGULATOR, ICLR FAMILY"/>
    <property type="match status" value="1"/>
</dbReference>
<dbReference type="EMBL" id="CP027850">
    <property type="protein sequence ID" value="AVQ01966.1"/>
    <property type="molecule type" value="Genomic_DNA"/>
</dbReference>
<dbReference type="InterPro" id="IPR036390">
    <property type="entry name" value="WH_DNA-bd_sf"/>
</dbReference>
<keyword evidence="1" id="KW-0805">Transcription regulation</keyword>
<gene>
    <name evidence="6" type="ORF">B7G68_08965</name>
</gene>
<dbReference type="InterPro" id="IPR005471">
    <property type="entry name" value="Tscrpt_reg_IclR_N"/>
</dbReference>
<dbReference type="RefSeq" id="WP_013078880.1">
    <property type="nucleotide sequence ID" value="NZ_CP027850.1"/>
</dbReference>
<dbReference type="SUPFAM" id="SSF46785">
    <property type="entry name" value="Winged helix' DNA-binding domain"/>
    <property type="match status" value="1"/>
</dbReference>
<keyword evidence="2" id="KW-0238">DNA-binding</keyword>
<reference evidence="6 7" key="1">
    <citation type="journal article" date="2015" name="Biotechnol. Bioeng.">
        <title>Genome sequence and phenotypic characterization of Caulobacter segnis.</title>
        <authorList>
            <person name="Patel S."/>
            <person name="Fletcher B."/>
            <person name="Scott D.C."/>
            <person name="Ely B."/>
        </authorList>
    </citation>
    <scope>NUCLEOTIDE SEQUENCE [LARGE SCALE GENOMIC DNA]</scope>
    <source>
        <strain evidence="6 7">TK0059</strain>
    </source>
</reference>
<evidence type="ECO:0000256" key="2">
    <source>
        <dbReference type="ARBA" id="ARBA00023125"/>
    </source>
</evidence>
<dbReference type="PANTHER" id="PTHR30136:SF24">
    <property type="entry name" value="HTH-TYPE TRANSCRIPTIONAL REPRESSOR ALLR"/>
    <property type="match status" value="1"/>
</dbReference>
<evidence type="ECO:0000256" key="3">
    <source>
        <dbReference type="ARBA" id="ARBA00023163"/>
    </source>
</evidence>
<dbReference type="SMART" id="SM00346">
    <property type="entry name" value="HTH_ICLR"/>
    <property type="match status" value="1"/>
</dbReference>
<name>A0ABN5ITA9_9CAUL</name>
<feature type="domain" description="IclR-ED" evidence="5">
    <location>
        <begin position="63"/>
        <end position="249"/>
    </location>
</feature>
<dbReference type="PROSITE" id="PS51078">
    <property type="entry name" value="ICLR_ED"/>
    <property type="match status" value="1"/>
</dbReference>
<dbReference type="InterPro" id="IPR029016">
    <property type="entry name" value="GAF-like_dom_sf"/>
</dbReference>
<sequence>MTTADRVLSVLQLFTMAEPEWTVEDAARRLEVPTSTAYRYFRSLVDAGLIVNFTAGRYVIGPAIIELDRQTRHLDPLILAAQPTLSALVEPLETTGVSLLCRIYRRTVICVDQGRPPGRPLEISYERGRPMPLFRGAASKSITAHITARTLKRYFEDDIEAAAAAGLGADWETFKAKMREIRKAEVCVTCGELDQGLLGVSAPIFAPDGDILGSIGVVLVRAQIDAATERTWVETVRQAGRTVTQALAAHATPPVAQNTLTKAEAPGAA</sequence>
<dbReference type="InterPro" id="IPR036388">
    <property type="entry name" value="WH-like_DNA-bd_sf"/>
</dbReference>
<evidence type="ECO:0000313" key="6">
    <source>
        <dbReference type="EMBL" id="AVQ01966.1"/>
    </source>
</evidence>
<dbReference type="InterPro" id="IPR014757">
    <property type="entry name" value="Tscrpt_reg_IclR_C"/>
</dbReference>
<accession>A0ABN5ITA9</accession>
<feature type="domain" description="HTH iclR-type" evidence="4">
    <location>
        <begin position="1"/>
        <end position="62"/>
    </location>
</feature>
<evidence type="ECO:0000259" key="5">
    <source>
        <dbReference type="PROSITE" id="PS51078"/>
    </source>
</evidence>
<dbReference type="SUPFAM" id="SSF55781">
    <property type="entry name" value="GAF domain-like"/>
    <property type="match status" value="1"/>
</dbReference>
<keyword evidence="3" id="KW-0804">Transcription</keyword>
<dbReference type="InterPro" id="IPR050707">
    <property type="entry name" value="HTH_MetabolicPath_Reg"/>
</dbReference>
<dbReference type="PROSITE" id="PS51077">
    <property type="entry name" value="HTH_ICLR"/>
    <property type="match status" value="1"/>
</dbReference>
<evidence type="ECO:0000259" key="4">
    <source>
        <dbReference type="PROSITE" id="PS51077"/>
    </source>
</evidence>
<keyword evidence="7" id="KW-1185">Reference proteome</keyword>
<dbReference type="Gene3D" id="3.30.450.40">
    <property type="match status" value="1"/>
</dbReference>
<evidence type="ECO:0000256" key="1">
    <source>
        <dbReference type="ARBA" id="ARBA00023015"/>
    </source>
</evidence>
<dbReference type="Proteomes" id="UP000240527">
    <property type="component" value="Chromosome"/>
</dbReference>
<protein>
    <submittedName>
        <fullName evidence="6">IclR family transcriptional regulator</fullName>
    </submittedName>
</protein>
<dbReference type="Pfam" id="PF01614">
    <property type="entry name" value="IclR_C"/>
    <property type="match status" value="1"/>
</dbReference>
<organism evidence="6 7">
    <name type="scientific">Caulobacter segnis</name>
    <dbReference type="NCBI Taxonomy" id="88688"/>
    <lineage>
        <taxon>Bacteria</taxon>
        <taxon>Pseudomonadati</taxon>
        <taxon>Pseudomonadota</taxon>
        <taxon>Alphaproteobacteria</taxon>
        <taxon>Caulobacterales</taxon>
        <taxon>Caulobacteraceae</taxon>
        <taxon>Caulobacter</taxon>
    </lineage>
</organism>
<proteinExistence type="predicted"/>
<dbReference type="Pfam" id="PF09339">
    <property type="entry name" value="HTH_IclR"/>
    <property type="match status" value="1"/>
</dbReference>
<evidence type="ECO:0000313" key="7">
    <source>
        <dbReference type="Proteomes" id="UP000240527"/>
    </source>
</evidence>